<gene>
    <name evidence="2" type="ORF">FB465_0807</name>
</gene>
<evidence type="ECO:0000313" key="3">
    <source>
        <dbReference type="Proteomes" id="UP000318416"/>
    </source>
</evidence>
<keyword evidence="3" id="KW-1185">Reference proteome</keyword>
<evidence type="ECO:0000256" key="1">
    <source>
        <dbReference type="SAM" id="SignalP"/>
    </source>
</evidence>
<dbReference type="InterPro" id="IPR006059">
    <property type="entry name" value="SBP"/>
</dbReference>
<accession>A0A561EJS4</accession>
<dbReference type="RefSeq" id="WP_145787614.1">
    <property type="nucleotide sequence ID" value="NZ_BAAABR010000027.1"/>
</dbReference>
<feature type="signal peptide" evidence="1">
    <location>
        <begin position="1"/>
        <end position="26"/>
    </location>
</feature>
<dbReference type="SUPFAM" id="SSF53850">
    <property type="entry name" value="Periplasmic binding protein-like II"/>
    <property type="match status" value="1"/>
</dbReference>
<feature type="chain" id="PRO_5022121363" evidence="1">
    <location>
        <begin position="27"/>
        <end position="417"/>
    </location>
</feature>
<organism evidence="2 3">
    <name type="scientific">Kitasatospora atroaurantiaca</name>
    <dbReference type="NCBI Taxonomy" id="285545"/>
    <lineage>
        <taxon>Bacteria</taxon>
        <taxon>Bacillati</taxon>
        <taxon>Actinomycetota</taxon>
        <taxon>Actinomycetes</taxon>
        <taxon>Kitasatosporales</taxon>
        <taxon>Streptomycetaceae</taxon>
        <taxon>Kitasatospora</taxon>
    </lineage>
</organism>
<protein>
    <submittedName>
        <fullName evidence="2">Carbohydrate ABC transporter substrate-binding protein (CUT1 family)</fullName>
    </submittedName>
</protein>
<reference evidence="2 3" key="1">
    <citation type="submission" date="2019-06" db="EMBL/GenBank/DDBJ databases">
        <title>Sequencing the genomes of 1000 actinobacteria strains.</title>
        <authorList>
            <person name="Klenk H.-P."/>
        </authorList>
    </citation>
    <scope>NUCLEOTIDE SEQUENCE [LARGE SCALE GENOMIC DNA]</scope>
    <source>
        <strain evidence="2 3">DSM 41649</strain>
    </source>
</reference>
<name>A0A561EJS4_9ACTN</name>
<dbReference type="PANTHER" id="PTHR43649">
    <property type="entry name" value="ARABINOSE-BINDING PROTEIN-RELATED"/>
    <property type="match status" value="1"/>
</dbReference>
<evidence type="ECO:0000313" key="2">
    <source>
        <dbReference type="EMBL" id="TWE15859.1"/>
    </source>
</evidence>
<dbReference type="EMBL" id="VIVR01000001">
    <property type="protein sequence ID" value="TWE15859.1"/>
    <property type="molecule type" value="Genomic_DNA"/>
</dbReference>
<dbReference type="PROSITE" id="PS51257">
    <property type="entry name" value="PROKAR_LIPOPROTEIN"/>
    <property type="match status" value="1"/>
</dbReference>
<dbReference type="Proteomes" id="UP000318416">
    <property type="component" value="Unassembled WGS sequence"/>
</dbReference>
<dbReference type="Pfam" id="PF01547">
    <property type="entry name" value="SBP_bac_1"/>
    <property type="match status" value="1"/>
</dbReference>
<keyword evidence="1" id="KW-0732">Signal</keyword>
<dbReference type="Gene3D" id="3.40.190.10">
    <property type="entry name" value="Periplasmic binding protein-like II"/>
    <property type="match status" value="1"/>
</dbReference>
<dbReference type="InterPro" id="IPR050490">
    <property type="entry name" value="Bact_solute-bd_prot1"/>
</dbReference>
<dbReference type="OrthoDB" id="366726at2"/>
<proteinExistence type="predicted"/>
<dbReference type="AlphaFoldDB" id="A0A561EJS4"/>
<comment type="caution">
    <text evidence="2">The sequence shown here is derived from an EMBL/GenBank/DDBJ whole genome shotgun (WGS) entry which is preliminary data.</text>
</comment>
<dbReference type="PANTHER" id="PTHR43649:SF30">
    <property type="entry name" value="ABC TRANSPORTER SUBSTRATE-BINDING PROTEIN"/>
    <property type="match status" value="1"/>
</dbReference>
<sequence>MNPRFLVLPAVCVAGALALSACGAGAGGSSAGGVTTIRFVAADYGSNGQNPTRAYWQGVISAFEQQHPKVKVDLQVIDWNDLDAQVRTMVQNGDQPDILQTGGYADFARNGLLYPAQDVLSGPTALDFIPAMARAGEQDGTQYGVPFVSSARMFLINNALFKKAGLDPAKPPKTWDDLTAAATALKNAGVEIPLGVPLGKEEAQAEAFIWMLENHGGYQSLDGHYTINSKANVDTFTRLKSWVDAGLTEKSPAAVNRTDLTKDFASGKVGMLNGFPGQLADLRTMDVTWTAMPSRDGTTRTTLGVADWVMAFKKGGHRDQIKAFLDFAYRTDNTVKFDKEYDLMPVTQSALAALQSDPEEKALQPFLQILPTATFYPLSDPSWPAVSAQIKTRIGSAVTDPRKALDALQQAAQQTGR</sequence>